<dbReference type="GO" id="GO:0016020">
    <property type="term" value="C:membrane"/>
    <property type="evidence" value="ECO:0007669"/>
    <property type="project" value="UniProtKB-SubCell"/>
</dbReference>
<proteinExistence type="predicted"/>
<name>A0A516Q499_9ACTN</name>
<evidence type="ECO:0000256" key="2">
    <source>
        <dbReference type="ARBA" id="ARBA00022692"/>
    </source>
</evidence>
<comment type="subcellular location">
    <subcellularLocation>
        <location evidence="1">Membrane</location>
        <topology evidence="1">Multi-pass membrane protein</topology>
    </subcellularLocation>
</comment>
<evidence type="ECO:0000256" key="3">
    <source>
        <dbReference type="ARBA" id="ARBA00022748"/>
    </source>
</evidence>
<dbReference type="Pfam" id="PF05140">
    <property type="entry name" value="ResB"/>
    <property type="match status" value="1"/>
</dbReference>
<evidence type="ECO:0000256" key="4">
    <source>
        <dbReference type="ARBA" id="ARBA00022989"/>
    </source>
</evidence>
<keyword evidence="3" id="KW-0201">Cytochrome c-type biogenesis</keyword>
<keyword evidence="2 7" id="KW-0812">Transmembrane</keyword>
<protein>
    <submittedName>
        <fullName evidence="9">Cytochrome c biogenesis protein ResB</fullName>
    </submittedName>
</protein>
<feature type="transmembrane region" description="Helical" evidence="7">
    <location>
        <begin position="497"/>
        <end position="517"/>
    </location>
</feature>
<dbReference type="PANTHER" id="PTHR31566">
    <property type="entry name" value="CYTOCHROME C BIOGENESIS PROTEIN CCS1, CHLOROPLASTIC"/>
    <property type="match status" value="1"/>
</dbReference>
<keyword evidence="10" id="KW-1185">Reference proteome</keyword>
<dbReference type="EMBL" id="CP041692">
    <property type="protein sequence ID" value="QDP98266.1"/>
    <property type="molecule type" value="Genomic_DNA"/>
</dbReference>
<accession>A0A516Q499</accession>
<feature type="region of interest" description="Disordered" evidence="6">
    <location>
        <begin position="561"/>
        <end position="609"/>
    </location>
</feature>
<feature type="domain" description="ResB-like" evidence="8">
    <location>
        <begin position="66"/>
        <end position="546"/>
    </location>
</feature>
<sequence>MMSDTTTETDQTPIAGSEDASGDQPPTLINKAGKSGNSGKSGKSGGAPRLGLLGGLRFIWTQLTTMRTALGLLFLLALAAIPGSLVPQRSISQVQVDGFLEQHKTLGPIYDKVGLFNVYTSPWFSAIYLLLFISLIGCIIPRVTVYLKALRAQPPKTPRYLHRLPAYISADLSASEGAIARPDADKSDQVMARVAAALKKKRYRVVRNDDGSVSAERGYLREAGNLLFHVSLVFVLVGVAVVWLTNFRGTSSVVVGSGFANNLAQYDDFKAGPLFKESSLTPFSIKVDSFDVKFETGNVQRGAAREFKAHVTVTDKPGAQPRKELLEVNHPLKINGTNVHLIAWGYAPVITVKDGNGNVAYSGPVVFLPQDGNYTSAGAIKAPDARPLRLGFEGLFLPSAALGKSGPQSVFPGPLNPQLFLNAWSGKPTPETGQPESVYSLDTTGLNQIMNPKDKSQPLRFILRPGYVQKLPNGQGSIQLDGVQRWVKLQVGDTPGAYIAITAIGLAVFGLCFSLFIRPRRVWARVRTTRGSTVFEIAGLDRADARTGLNEDLDDLVQQLGLTPRSEPGPDRATTELDGSAGQDGSAEKTRSATADDDGLAQKESQETT</sequence>
<evidence type="ECO:0000313" key="9">
    <source>
        <dbReference type="EMBL" id="QDP98266.1"/>
    </source>
</evidence>
<dbReference type="KEGG" id="mik:FOE78_22260"/>
<evidence type="ECO:0000313" key="10">
    <source>
        <dbReference type="Proteomes" id="UP000319263"/>
    </source>
</evidence>
<gene>
    <name evidence="9" type="ORF">FOE78_22260</name>
</gene>
<keyword evidence="5 7" id="KW-0472">Membrane</keyword>
<organism evidence="9 10">
    <name type="scientific">Microlunatus elymi</name>
    <dbReference type="NCBI Taxonomy" id="2596828"/>
    <lineage>
        <taxon>Bacteria</taxon>
        <taxon>Bacillati</taxon>
        <taxon>Actinomycetota</taxon>
        <taxon>Actinomycetes</taxon>
        <taxon>Propionibacteriales</taxon>
        <taxon>Propionibacteriaceae</taxon>
        <taxon>Microlunatus</taxon>
    </lineage>
</organism>
<evidence type="ECO:0000256" key="5">
    <source>
        <dbReference type="ARBA" id="ARBA00023136"/>
    </source>
</evidence>
<feature type="region of interest" description="Disordered" evidence="6">
    <location>
        <begin position="1"/>
        <end position="44"/>
    </location>
</feature>
<evidence type="ECO:0000259" key="8">
    <source>
        <dbReference type="Pfam" id="PF05140"/>
    </source>
</evidence>
<feature type="compositionally biased region" description="Basic and acidic residues" evidence="6">
    <location>
        <begin position="600"/>
        <end position="609"/>
    </location>
</feature>
<keyword evidence="4 7" id="KW-1133">Transmembrane helix</keyword>
<dbReference type="InterPro" id="IPR007816">
    <property type="entry name" value="ResB-like_domain"/>
</dbReference>
<dbReference type="InterPro" id="IPR023494">
    <property type="entry name" value="Cyt_c_bgen_Ccs1/CcsB/ResB"/>
</dbReference>
<feature type="compositionally biased region" description="Polar residues" evidence="6">
    <location>
        <begin position="1"/>
        <end position="14"/>
    </location>
</feature>
<feature type="compositionally biased region" description="Low complexity" evidence="6">
    <location>
        <begin position="30"/>
        <end position="44"/>
    </location>
</feature>
<dbReference type="GO" id="GO:0017004">
    <property type="term" value="P:cytochrome complex assembly"/>
    <property type="evidence" value="ECO:0007669"/>
    <property type="project" value="UniProtKB-KW"/>
</dbReference>
<feature type="transmembrane region" description="Helical" evidence="7">
    <location>
        <begin position="58"/>
        <end position="81"/>
    </location>
</feature>
<evidence type="ECO:0000256" key="6">
    <source>
        <dbReference type="SAM" id="MobiDB-lite"/>
    </source>
</evidence>
<feature type="transmembrane region" description="Helical" evidence="7">
    <location>
        <begin position="123"/>
        <end position="147"/>
    </location>
</feature>
<dbReference type="OrthoDB" id="3949537at2"/>
<feature type="transmembrane region" description="Helical" evidence="7">
    <location>
        <begin position="226"/>
        <end position="244"/>
    </location>
</feature>
<evidence type="ECO:0000256" key="7">
    <source>
        <dbReference type="SAM" id="Phobius"/>
    </source>
</evidence>
<dbReference type="PANTHER" id="PTHR31566:SF0">
    <property type="entry name" value="CYTOCHROME C BIOGENESIS PROTEIN CCS1, CHLOROPLASTIC"/>
    <property type="match status" value="1"/>
</dbReference>
<dbReference type="Proteomes" id="UP000319263">
    <property type="component" value="Chromosome"/>
</dbReference>
<evidence type="ECO:0000256" key="1">
    <source>
        <dbReference type="ARBA" id="ARBA00004141"/>
    </source>
</evidence>
<dbReference type="AlphaFoldDB" id="A0A516Q499"/>
<reference evidence="9 10" key="1">
    <citation type="submission" date="2019-07" db="EMBL/GenBank/DDBJ databases">
        <title>Microlunatus dokdonensis sp. nov. isolated from the rhizospheric soil of the wild plant Elymus tsukushiensis.</title>
        <authorList>
            <person name="Ghim S.-Y."/>
            <person name="Hwang Y.-J."/>
            <person name="Son J.-S."/>
            <person name="Shin J.-H."/>
        </authorList>
    </citation>
    <scope>NUCLEOTIDE SEQUENCE [LARGE SCALE GENOMIC DNA]</scope>
    <source>
        <strain evidence="9 10">KUDC0627</strain>
    </source>
</reference>